<dbReference type="GO" id="GO:0005886">
    <property type="term" value="C:plasma membrane"/>
    <property type="evidence" value="ECO:0007669"/>
    <property type="project" value="UniProtKB-SubCell"/>
</dbReference>
<accession>A0A4Q4KNF5</accession>
<evidence type="ECO:0000256" key="6">
    <source>
        <dbReference type="ARBA" id="ARBA00043993"/>
    </source>
</evidence>
<evidence type="ECO:0000256" key="3">
    <source>
        <dbReference type="ARBA" id="ARBA00022692"/>
    </source>
</evidence>
<dbReference type="OrthoDB" id="8670769at2"/>
<dbReference type="EMBL" id="SETE01000002">
    <property type="protein sequence ID" value="RYM34973.1"/>
    <property type="molecule type" value="Genomic_DNA"/>
</dbReference>
<sequence length="751" mass="85251">MTKSRRTRFELFIKSSHFFRGVVITLSLIIPLLSFNALGYMSLAPSFIFGAFLNSPSDIPGSLRRKVNGTLISILLTTLMTVLILYARPNFYLILFFISILTFGLSFLSAFGFRASLVGFSSLLAMTLALVVDKTTSAEIWIHAFYMVLGGLWYILASVTFHKIIPKKDDDQLLSETLKLTGEYLEVRAKLLIEEGDRKPLIKQTFVLQSQINEKHETLRELLLASRKRSGRSHFDEKRLLIFISLVDIYELVIANSWDYESFDKLFGKENKHLEKFSRLNMSMSEQLSALSTVLITKSAIPSKESIEKCLKEAHNTIADYIEIHKLPQAREGALMMRNLHDFQKQIFQEVEAIGYALANINDTSKVTLKRSEAKQFLTLQEYKPKILLQHFALDSVILRHALRLTIAMVFAYVLGNIFEIQNAYWIMLTVLVILRPNYGLTKERAKDRIVGTVIGGVIAFGIVIITQNPYVYGVLAVISLILAFSLMQQNYRWAAAFITLNVVFIYSFIHPNAFSVIQYRVIDTVLGGVISYLAIATLFPSWEALNLKTVLFKAVKKNNAYLNATQEFYIDKEANSLTYKLARKEAFLALSELSAAFQRITQDPKSKQVEFKLIYDIVTLNQTILSGIASLGSFIQSHKTTPISVETSALFSKITNTLSRTAILLDTDHQFKVQPHGNIKEAKERLLENYQVLSEERDANIKEGVLKINKADLHELQEAHLVSNQLIWLVALSSNLRKAILRYETNFGDK</sequence>
<comment type="similarity">
    <text evidence="6">Belongs to the YccS/YhfK family.</text>
</comment>
<dbReference type="InterPro" id="IPR032692">
    <property type="entry name" value="YccS_N"/>
</dbReference>
<feature type="transmembrane region" description="Helical" evidence="8">
    <location>
        <begin position="67"/>
        <end position="85"/>
    </location>
</feature>
<feature type="transmembrane region" description="Helical" evidence="8">
    <location>
        <begin position="522"/>
        <end position="540"/>
    </location>
</feature>
<feature type="transmembrane region" description="Helical" evidence="8">
    <location>
        <begin position="425"/>
        <end position="442"/>
    </location>
</feature>
<feature type="domain" description="Integral membrane bound transporter" evidence="10">
    <location>
        <begin position="412"/>
        <end position="534"/>
    </location>
</feature>
<feature type="transmembrane region" description="Helical" evidence="8">
    <location>
        <begin position="402"/>
        <end position="419"/>
    </location>
</feature>
<feature type="transmembrane region" description="Helical" evidence="8">
    <location>
        <begin position="144"/>
        <end position="165"/>
    </location>
</feature>
<keyword evidence="4 8" id="KW-1133">Transmembrane helix</keyword>
<evidence type="ECO:0000259" key="10">
    <source>
        <dbReference type="Pfam" id="PF13515"/>
    </source>
</evidence>
<dbReference type="PANTHER" id="PTHR30509:SF8">
    <property type="entry name" value="INNER MEMBRANE PROTEIN YCCS"/>
    <property type="match status" value="1"/>
</dbReference>
<keyword evidence="3 8" id="KW-0812">Transmembrane</keyword>
<keyword evidence="5 8" id="KW-0472">Membrane</keyword>
<comment type="subcellular location">
    <subcellularLocation>
        <location evidence="1">Cell membrane</location>
        <topology evidence="1">Multi-pass membrane protein</topology>
    </subcellularLocation>
</comment>
<feature type="domain" description="Integral membrane protein YccS N-terminal" evidence="9">
    <location>
        <begin position="72"/>
        <end position="321"/>
    </location>
</feature>
<feature type="coiled-coil region" evidence="7">
    <location>
        <begin position="677"/>
        <end position="704"/>
    </location>
</feature>
<dbReference type="RefSeq" id="WP_130092981.1">
    <property type="nucleotide sequence ID" value="NZ_SETE01000002.1"/>
</dbReference>
<dbReference type="InterPro" id="IPR049453">
    <property type="entry name" value="Memb_transporter_dom"/>
</dbReference>
<dbReference type="Pfam" id="PF12805">
    <property type="entry name" value="FUSC-like"/>
    <property type="match status" value="1"/>
</dbReference>
<evidence type="ECO:0000256" key="1">
    <source>
        <dbReference type="ARBA" id="ARBA00004651"/>
    </source>
</evidence>
<feature type="transmembrane region" description="Helical" evidence="8">
    <location>
        <begin position="91"/>
        <end position="108"/>
    </location>
</feature>
<name>A0A4Q4KNF5_9FLAO</name>
<reference evidence="11 12" key="1">
    <citation type="submission" date="2019-02" db="EMBL/GenBank/DDBJ databases">
        <title>Genome sequence of the sea-ice species Brumimicrobium glaciale.</title>
        <authorList>
            <person name="Bowman J.P."/>
        </authorList>
    </citation>
    <scope>NUCLEOTIDE SEQUENCE [LARGE SCALE GENOMIC DNA]</scope>
    <source>
        <strain evidence="11 12">IC156</strain>
    </source>
</reference>
<feature type="transmembrane region" description="Helical" evidence="8">
    <location>
        <begin position="494"/>
        <end position="510"/>
    </location>
</feature>
<protein>
    <submittedName>
        <fullName evidence="11">Uncharacterized protein</fullName>
    </submittedName>
</protein>
<proteinExistence type="inferred from homology"/>
<feature type="transmembrane region" description="Helical" evidence="8">
    <location>
        <begin position="471"/>
        <end position="487"/>
    </location>
</feature>
<organism evidence="11 12">
    <name type="scientific">Brumimicrobium glaciale</name>
    <dbReference type="NCBI Taxonomy" id="200475"/>
    <lineage>
        <taxon>Bacteria</taxon>
        <taxon>Pseudomonadati</taxon>
        <taxon>Bacteroidota</taxon>
        <taxon>Flavobacteriia</taxon>
        <taxon>Flavobacteriales</taxon>
        <taxon>Crocinitomicaceae</taxon>
        <taxon>Brumimicrobium</taxon>
    </lineage>
</organism>
<dbReference type="Proteomes" id="UP000293952">
    <property type="component" value="Unassembled WGS sequence"/>
</dbReference>
<evidence type="ECO:0000256" key="7">
    <source>
        <dbReference type="SAM" id="Coils"/>
    </source>
</evidence>
<dbReference type="PANTHER" id="PTHR30509">
    <property type="entry name" value="P-HYDROXYBENZOIC ACID EFFLUX PUMP SUBUNIT-RELATED"/>
    <property type="match status" value="1"/>
</dbReference>
<keyword evidence="2" id="KW-1003">Cell membrane</keyword>
<evidence type="ECO:0000259" key="9">
    <source>
        <dbReference type="Pfam" id="PF12805"/>
    </source>
</evidence>
<keyword evidence="12" id="KW-1185">Reference proteome</keyword>
<comment type="caution">
    <text evidence="11">The sequence shown here is derived from an EMBL/GenBank/DDBJ whole genome shotgun (WGS) entry which is preliminary data.</text>
</comment>
<evidence type="ECO:0000256" key="4">
    <source>
        <dbReference type="ARBA" id="ARBA00022989"/>
    </source>
</evidence>
<evidence type="ECO:0000313" key="12">
    <source>
        <dbReference type="Proteomes" id="UP000293952"/>
    </source>
</evidence>
<evidence type="ECO:0000313" key="11">
    <source>
        <dbReference type="EMBL" id="RYM34973.1"/>
    </source>
</evidence>
<evidence type="ECO:0000256" key="8">
    <source>
        <dbReference type="SAM" id="Phobius"/>
    </source>
</evidence>
<dbReference type="Pfam" id="PF13515">
    <property type="entry name" value="FUSC_2"/>
    <property type="match status" value="1"/>
</dbReference>
<dbReference type="AlphaFoldDB" id="A0A4Q4KNF5"/>
<gene>
    <name evidence="11" type="ORF">ERX46_06255</name>
</gene>
<evidence type="ECO:0000256" key="5">
    <source>
        <dbReference type="ARBA" id="ARBA00023136"/>
    </source>
</evidence>
<feature type="transmembrane region" description="Helical" evidence="8">
    <location>
        <begin position="449"/>
        <end position="465"/>
    </location>
</feature>
<keyword evidence="7" id="KW-0175">Coiled coil</keyword>
<evidence type="ECO:0000256" key="2">
    <source>
        <dbReference type="ARBA" id="ARBA00022475"/>
    </source>
</evidence>